<accession>A0A7C9GNG1</accession>
<evidence type="ECO:0000313" key="2">
    <source>
        <dbReference type="Proteomes" id="UP000481327"/>
    </source>
</evidence>
<name>A0A7C9GNG1_9SPHN</name>
<sequence length="93" mass="10518">MPEPLRQEQAYEIYRPWPLRAMGDIFVFEARGSHLEQEPVVPSQDIEKGLKFTFCLLSARGSNVQSRLVNCFFALLRMGSCVGVRALSRLTAS</sequence>
<protein>
    <submittedName>
        <fullName evidence="1">Uncharacterized protein</fullName>
    </submittedName>
</protein>
<evidence type="ECO:0000313" key="1">
    <source>
        <dbReference type="EMBL" id="MQT16735.1"/>
    </source>
</evidence>
<organism evidence="1 2">
    <name type="scientific">Sandarakinorhabdus fusca</name>
    <dbReference type="NCBI Taxonomy" id="1439888"/>
    <lineage>
        <taxon>Bacteria</taxon>
        <taxon>Pseudomonadati</taxon>
        <taxon>Pseudomonadota</taxon>
        <taxon>Alphaproteobacteria</taxon>
        <taxon>Sphingomonadales</taxon>
        <taxon>Sphingosinicellaceae</taxon>
        <taxon>Sandarakinorhabdus</taxon>
    </lineage>
</organism>
<gene>
    <name evidence="1" type="ORF">F3168_05615</name>
</gene>
<dbReference type="AlphaFoldDB" id="A0A7C9GNG1"/>
<comment type="caution">
    <text evidence="1">The sequence shown here is derived from an EMBL/GenBank/DDBJ whole genome shotgun (WGS) entry which is preliminary data.</text>
</comment>
<dbReference type="RefSeq" id="WP_153401188.1">
    <property type="nucleotide sequence ID" value="NZ_JAATJI010000001.1"/>
</dbReference>
<dbReference type="Proteomes" id="UP000481327">
    <property type="component" value="Unassembled WGS sequence"/>
</dbReference>
<reference evidence="1 2" key="1">
    <citation type="submission" date="2019-09" db="EMBL/GenBank/DDBJ databases">
        <title>Polymorphobacter sp. isolated from a lake in China.</title>
        <authorList>
            <person name="Liu Z."/>
        </authorList>
    </citation>
    <scope>NUCLEOTIDE SEQUENCE [LARGE SCALE GENOMIC DNA]</scope>
    <source>
        <strain evidence="1 2">D40P</strain>
    </source>
</reference>
<dbReference type="EMBL" id="WIOL01000002">
    <property type="protein sequence ID" value="MQT16735.1"/>
    <property type="molecule type" value="Genomic_DNA"/>
</dbReference>
<keyword evidence="2" id="KW-1185">Reference proteome</keyword>
<proteinExistence type="predicted"/>